<reference evidence="2" key="1">
    <citation type="submission" date="2017-03" db="EMBL/GenBank/DDBJ databases">
        <title>Phytopthora megakarya and P. palmivora, two closely related causual agents of cacao black pod achieved similar genome size and gene model numbers by different mechanisms.</title>
        <authorList>
            <person name="Ali S."/>
            <person name="Shao J."/>
            <person name="Larry D.J."/>
            <person name="Kronmiller B."/>
            <person name="Shen D."/>
            <person name="Strem M.D."/>
            <person name="Melnick R.L."/>
            <person name="Guiltinan M.J."/>
            <person name="Tyler B.M."/>
            <person name="Meinhardt L.W."/>
            <person name="Bailey B.A."/>
        </authorList>
    </citation>
    <scope>NUCLEOTIDE SEQUENCE [LARGE SCALE GENOMIC DNA]</scope>
    <source>
        <strain evidence="2">zdho120</strain>
    </source>
</reference>
<organism evidence="1 2">
    <name type="scientific">Phytophthora megakarya</name>
    <dbReference type="NCBI Taxonomy" id="4795"/>
    <lineage>
        <taxon>Eukaryota</taxon>
        <taxon>Sar</taxon>
        <taxon>Stramenopiles</taxon>
        <taxon>Oomycota</taxon>
        <taxon>Peronosporomycetes</taxon>
        <taxon>Peronosporales</taxon>
        <taxon>Peronosporaceae</taxon>
        <taxon>Phytophthora</taxon>
    </lineage>
</organism>
<gene>
    <name evidence="1" type="ORF">PHMEG_00013102</name>
</gene>
<protein>
    <submittedName>
        <fullName evidence="1">Uncharacterized protein</fullName>
    </submittedName>
</protein>
<comment type="caution">
    <text evidence="1">The sequence shown here is derived from an EMBL/GenBank/DDBJ whole genome shotgun (WGS) entry which is preliminary data.</text>
</comment>
<dbReference type="AlphaFoldDB" id="A0A225W7J7"/>
<dbReference type="Proteomes" id="UP000198211">
    <property type="component" value="Unassembled WGS sequence"/>
</dbReference>
<feature type="non-terminal residue" evidence="1">
    <location>
        <position position="1"/>
    </location>
</feature>
<accession>A0A225W7J7</accession>
<sequence length="161" mass="18683">PHARQLLWQWYVDTCLKKQCSLLGDMDQGATMKPKGIMKVLLETLGDDGTTIPCRSFMEHWDSNIDEWVMFKRGGVPHLVKEIAKGTFTIDEHLPMRITLQYYAEERYLAEMHCVRSRPPTSTCNCVFVQTCLLPCQYVMYVRRKADYETSIPPMCTSLPR</sequence>
<name>A0A225W7J7_9STRA</name>
<evidence type="ECO:0000313" key="1">
    <source>
        <dbReference type="EMBL" id="OWZ13552.1"/>
    </source>
</evidence>
<proteinExistence type="predicted"/>
<keyword evidence="2" id="KW-1185">Reference proteome</keyword>
<evidence type="ECO:0000313" key="2">
    <source>
        <dbReference type="Proteomes" id="UP000198211"/>
    </source>
</evidence>
<dbReference type="EMBL" id="NBNE01001551">
    <property type="protein sequence ID" value="OWZ13552.1"/>
    <property type="molecule type" value="Genomic_DNA"/>
</dbReference>